<reference evidence="3" key="1">
    <citation type="journal article" date="2023" name="Int. J. Syst. Evol. Microbiol.">
        <title>Claveliimonas bilis gen. nov., sp. nov., deoxycholic acid-producing bacteria isolated from human faeces, and reclassification of Sellimonas monacensis Zenner et al. 2021 as Claveliimonas monacensis comb. nov.</title>
        <authorList>
            <person name="Hisatomi A."/>
            <person name="Kastawa N.W.E.P.G."/>
            <person name="Song I."/>
            <person name="Ohkuma M."/>
            <person name="Fukiya S."/>
            <person name="Sakamoto M."/>
        </authorList>
    </citation>
    <scope>NUCLEOTIDE SEQUENCE [LARGE SCALE GENOMIC DNA]</scope>
    <source>
        <strain evidence="3">12BBH14</strain>
    </source>
</reference>
<keyword evidence="1" id="KW-0472">Membrane</keyword>
<dbReference type="Proteomes" id="UP001305815">
    <property type="component" value="Chromosome"/>
</dbReference>
<dbReference type="EMBL" id="AP027742">
    <property type="protein sequence ID" value="BDZ76724.1"/>
    <property type="molecule type" value="Genomic_DNA"/>
</dbReference>
<accession>A0ABN6Z010</accession>
<name>A0ABN6Z010_9FIRM</name>
<protein>
    <submittedName>
        <fullName evidence="2">Uncharacterized protein</fullName>
    </submittedName>
</protein>
<keyword evidence="1" id="KW-1133">Transmembrane helix</keyword>
<organism evidence="2 3">
    <name type="scientific">Claveliimonas bilis</name>
    <dbReference type="NCBI Taxonomy" id="3028070"/>
    <lineage>
        <taxon>Bacteria</taxon>
        <taxon>Bacillati</taxon>
        <taxon>Bacillota</taxon>
        <taxon>Clostridia</taxon>
        <taxon>Lachnospirales</taxon>
        <taxon>Lachnospiraceae</taxon>
        <taxon>Claveliimonas</taxon>
    </lineage>
</organism>
<keyword evidence="1" id="KW-0812">Transmembrane</keyword>
<evidence type="ECO:0000256" key="1">
    <source>
        <dbReference type="SAM" id="Phobius"/>
    </source>
</evidence>
<keyword evidence="3" id="KW-1185">Reference proteome</keyword>
<sequence>MEKARKKIRVCLIFVVTLAVAVGVIYYFRDVRGSEQVTDGTLVRIEQEVPESVSGESDNLYKIRQECRSYQTGCDVRGYFSGRMQQSGYPC</sequence>
<gene>
    <name evidence="2" type="ORF">Lac1_09070</name>
</gene>
<feature type="transmembrane region" description="Helical" evidence="1">
    <location>
        <begin position="7"/>
        <end position="28"/>
    </location>
</feature>
<proteinExistence type="predicted"/>
<evidence type="ECO:0000313" key="2">
    <source>
        <dbReference type="EMBL" id="BDZ76724.1"/>
    </source>
</evidence>
<evidence type="ECO:0000313" key="3">
    <source>
        <dbReference type="Proteomes" id="UP001305815"/>
    </source>
</evidence>